<proteinExistence type="predicted"/>
<gene>
    <name evidence="2" type="ORF">IPN75_04760</name>
</gene>
<comment type="caution">
    <text evidence="2">The sequence shown here is derived from an EMBL/GenBank/DDBJ whole genome shotgun (WGS) entry which is preliminary data.</text>
</comment>
<dbReference type="AlphaFoldDB" id="A0A9D7LLE7"/>
<sequence length="161" mass="17478">MKTKFPVLLAALALAASSSVYAAESADAHHHSHGSSEPTKLQLNAGKKWATDEPLRQAMSDINQAMAKALPAIHKNQFGNEEYQALATTVSQKVAYAIEHCKLEPKADAMLHLVIADLMAGAERMEGKTSKSRHDGAVLVLQALKSYGKYFQHPGWRVTKG</sequence>
<feature type="chain" id="PRO_5039590432" description="DnrO protein" evidence="1">
    <location>
        <begin position="23"/>
        <end position="161"/>
    </location>
</feature>
<accession>A0A9D7LLE7</accession>
<evidence type="ECO:0008006" key="4">
    <source>
        <dbReference type="Google" id="ProtNLM"/>
    </source>
</evidence>
<organism evidence="2 3">
    <name type="scientific">Candidatus Dechloromonas phosphorivorans</name>
    <dbReference type="NCBI Taxonomy" id="2899244"/>
    <lineage>
        <taxon>Bacteria</taxon>
        <taxon>Pseudomonadati</taxon>
        <taxon>Pseudomonadota</taxon>
        <taxon>Betaproteobacteria</taxon>
        <taxon>Rhodocyclales</taxon>
        <taxon>Azonexaceae</taxon>
        <taxon>Dechloromonas</taxon>
    </lineage>
</organism>
<feature type="signal peptide" evidence="1">
    <location>
        <begin position="1"/>
        <end position="22"/>
    </location>
</feature>
<protein>
    <recommendedName>
        <fullName evidence="4">DnrO protein</fullName>
    </recommendedName>
</protein>
<keyword evidence="1" id="KW-0732">Signal</keyword>
<dbReference type="Proteomes" id="UP000808146">
    <property type="component" value="Unassembled WGS sequence"/>
</dbReference>
<evidence type="ECO:0000256" key="1">
    <source>
        <dbReference type="SAM" id="SignalP"/>
    </source>
</evidence>
<name>A0A9D7LLE7_9RHOO</name>
<reference evidence="2" key="1">
    <citation type="submission" date="2020-10" db="EMBL/GenBank/DDBJ databases">
        <title>Connecting structure to function with the recovery of over 1000 high-quality activated sludge metagenome-assembled genomes encoding full-length rRNA genes using long-read sequencing.</title>
        <authorList>
            <person name="Singleton C.M."/>
            <person name="Petriglieri F."/>
            <person name="Kristensen J.M."/>
            <person name="Kirkegaard R.H."/>
            <person name="Michaelsen T.Y."/>
            <person name="Andersen M.H."/>
            <person name="Karst S.M."/>
            <person name="Dueholm M.S."/>
            <person name="Nielsen P.H."/>
            <person name="Albertsen M."/>
        </authorList>
    </citation>
    <scope>NUCLEOTIDE SEQUENCE</scope>
    <source>
        <strain evidence="2">OdNE_18-Q3-R46-58_BAT3C.305</strain>
    </source>
</reference>
<evidence type="ECO:0000313" key="2">
    <source>
        <dbReference type="EMBL" id="MBK8889741.1"/>
    </source>
</evidence>
<dbReference type="EMBL" id="JADKBR010000003">
    <property type="protein sequence ID" value="MBK8889741.1"/>
    <property type="molecule type" value="Genomic_DNA"/>
</dbReference>
<evidence type="ECO:0000313" key="3">
    <source>
        <dbReference type="Proteomes" id="UP000808146"/>
    </source>
</evidence>